<evidence type="ECO:0000313" key="2">
    <source>
        <dbReference type="Proteomes" id="UP001159363"/>
    </source>
</evidence>
<organism evidence="1 2">
    <name type="scientific">Dryococelus australis</name>
    <dbReference type="NCBI Taxonomy" id="614101"/>
    <lineage>
        <taxon>Eukaryota</taxon>
        <taxon>Metazoa</taxon>
        <taxon>Ecdysozoa</taxon>
        <taxon>Arthropoda</taxon>
        <taxon>Hexapoda</taxon>
        <taxon>Insecta</taxon>
        <taxon>Pterygota</taxon>
        <taxon>Neoptera</taxon>
        <taxon>Polyneoptera</taxon>
        <taxon>Phasmatodea</taxon>
        <taxon>Verophasmatodea</taxon>
        <taxon>Anareolatae</taxon>
        <taxon>Phasmatidae</taxon>
        <taxon>Eurycanthinae</taxon>
        <taxon>Dryococelus</taxon>
    </lineage>
</organism>
<dbReference type="EMBL" id="JARBHB010000004">
    <property type="protein sequence ID" value="KAJ8887439.1"/>
    <property type="molecule type" value="Genomic_DNA"/>
</dbReference>
<gene>
    <name evidence="1" type="ORF">PR048_013654</name>
</gene>
<evidence type="ECO:0000313" key="1">
    <source>
        <dbReference type="EMBL" id="KAJ8887439.1"/>
    </source>
</evidence>
<comment type="caution">
    <text evidence="1">The sequence shown here is derived from an EMBL/GenBank/DDBJ whole genome shotgun (WGS) entry which is preliminary data.</text>
</comment>
<keyword evidence="2" id="KW-1185">Reference proteome</keyword>
<accession>A0ABQ9HTM1</accession>
<name>A0ABQ9HTM1_9NEOP</name>
<reference evidence="1 2" key="1">
    <citation type="submission" date="2023-02" db="EMBL/GenBank/DDBJ databases">
        <title>LHISI_Scaffold_Assembly.</title>
        <authorList>
            <person name="Stuart O.P."/>
            <person name="Cleave R."/>
            <person name="Magrath M.J.L."/>
            <person name="Mikheyev A.S."/>
        </authorList>
    </citation>
    <scope>NUCLEOTIDE SEQUENCE [LARGE SCALE GENOMIC DNA]</scope>
    <source>
        <strain evidence="1">Daus_M_001</strain>
        <tissue evidence="1">Leg muscle</tissue>
    </source>
</reference>
<dbReference type="Proteomes" id="UP001159363">
    <property type="component" value="Chromosome X"/>
</dbReference>
<sequence>MASDAYLKILLAAKGREVQARQLAVPSGNTSCAEREGNDAVFPTCPTSPTPPLSLTLFFLGKPQCTGAKLVQCSIAIRSASNLREFLYSAQIFRLAWGSGGASVIMLSSHHGKLCLIHEKIVADVVERGSLHPVIEVKGQGQCHPIWRSDDLTTWWLPQSESDSDSLMAVAYQDGSRLPSLWSPTKMVDPYEDGGCLQRWRQMRLPIRRIPTRKGYNCRDAGEAKPNNCQQRARLLQRPHSVARSGRHSGWPLEDVLPRCHSSATQLIFLNKLMGTAGDLPRKDFATWPAPRRNRRLTSPSPLPGTMRSWPPYSPFLQSREWRQRRDLLASQTSSRLLEFPICLTTMHECSGETGWRLSPPRRITRVGEDSRWWPKKLYILTQPSGRQSLMEAAWQSVRERREVRTTTGDCVTTASGLNGRENIDAQRHLASDSDSAATISLRHLTAIWDVIDVTLKYDMRLARVLQTVECMGYFPCSDNKAVVPPNEALRNSYICPRRHCLIGRHACVDCMYFGQTYLRISKKLLRDNANLHPKVRRLLSTAADNRCQLITAICSEEGNAAELCDALLKANRRAILT</sequence>
<proteinExistence type="predicted"/>
<protein>
    <submittedName>
        <fullName evidence="1">Uncharacterized protein</fullName>
    </submittedName>
</protein>